<dbReference type="AlphaFoldDB" id="A0A813HG84"/>
<protein>
    <submittedName>
        <fullName evidence="2">Uncharacterized protein</fullName>
    </submittedName>
</protein>
<name>A0A813HG84_POLGL</name>
<evidence type="ECO:0000256" key="1">
    <source>
        <dbReference type="SAM" id="SignalP"/>
    </source>
</evidence>
<keyword evidence="1" id="KW-0732">Signal</keyword>
<reference evidence="2" key="1">
    <citation type="submission" date="2021-02" db="EMBL/GenBank/DDBJ databases">
        <authorList>
            <person name="Dougan E. K."/>
            <person name="Rhodes N."/>
            <person name="Thang M."/>
            <person name="Chan C."/>
        </authorList>
    </citation>
    <scope>NUCLEOTIDE SEQUENCE</scope>
</reference>
<feature type="chain" id="PRO_5032983476" evidence="1">
    <location>
        <begin position="18"/>
        <end position="263"/>
    </location>
</feature>
<comment type="caution">
    <text evidence="2">The sequence shown here is derived from an EMBL/GenBank/DDBJ whole genome shotgun (WGS) entry which is preliminary data.</text>
</comment>
<sequence length="263" mass="27657">AFLATLLNCIWLEPYAALLPKPPKEVLQLLTGLPPSVDGKTPSTKSGGPPKEVHPFFMGTSELMPGLGNGMEFPEVASGTGEAVAASSSLAKRSILVLLLLLFHEPQAHGIGRTFASLGGANAAHTALTIPVNLAKLRYVLLNKLKEAGYPFLLYCLVLKNEFFRQSCQATDEVIVPVLEVLSLVPAATDGKTLACVPASATSLLLTLLSLSGDSGFCDNASCARMADGRSVLGISRSVRDVALSSLMVAVLLRVALFPHYSG</sequence>
<dbReference type="EMBL" id="CAJNNV010031622">
    <property type="protein sequence ID" value="CAE8637121.1"/>
    <property type="molecule type" value="Genomic_DNA"/>
</dbReference>
<gene>
    <name evidence="2" type="ORF">PGLA1383_LOCUS52515</name>
</gene>
<evidence type="ECO:0000313" key="3">
    <source>
        <dbReference type="Proteomes" id="UP000654075"/>
    </source>
</evidence>
<keyword evidence="3" id="KW-1185">Reference proteome</keyword>
<feature type="non-terminal residue" evidence="2">
    <location>
        <position position="1"/>
    </location>
</feature>
<dbReference type="Proteomes" id="UP000654075">
    <property type="component" value="Unassembled WGS sequence"/>
</dbReference>
<organism evidence="2 3">
    <name type="scientific">Polarella glacialis</name>
    <name type="common">Dinoflagellate</name>
    <dbReference type="NCBI Taxonomy" id="89957"/>
    <lineage>
        <taxon>Eukaryota</taxon>
        <taxon>Sar</taxon>
        <taxon>Alveolata</taxon>
        <taxon>Dinophyceae</taxon>
        <taxon>Suessiales</taxon>
        <taxon>Suessiaceae</taxon>
        <taxon>Polarella</taxon>
    </lineage>
</organism>
<dbReference type="Pfam" id="PF09742">
    <property type="entry name" value="Dymeclin"/>
    <property type="match status" value="1"/>
</dbReference>
<feature type="non-terminal residue" evidence="2">
    <location>
        <position position="263"/>
    </location>
</feature>
<evidence type="ECO:0000313" key="2">
    <source>
        <dbReference type="EMBL" id="CAE8637121.1"/>
    </source>
</evidence>
<accession>A0A813HG84</accession>
<proteinExistence type="predicted"/>
<feature type="signal peptide" evidence="1">
    <location>
        <begin position="1"/>
        <end position="17"/>
    </location>
</feature>